<protein>
    <recommendedName>
        <fullName evidence="1">ERAP1-like C-terminal domain-containing protein</fullName>
    </recommendedName>
</protein>
<dbReference type="EMBL" id="JAHQIW010005646">
    <property type="protein sequence ID" value="KAJ1366692.1"/>
    <property type="molecule type" value="Genomic_DNA"/>
</dbReference>
<feature type="domain" description="ERAP1-like C-terminal" evidence="1">
    <location>
        <begin position="20"/>
        <end position="115"/>
    </location>
</feature>
<organism evidence="2 3">
    <name type="scientific">Parelaphostrongylus tenuis</name>
    <name type="common">Meningeal worm</name>
    <dbReference type="NCBI Taxonomy" id="148309"/>
    <lineage>
        <taxon>Eukaryota</taxon>
        <taxon>Metazoa</taxon>
        <taxon>Ecdysozoa</taxon>
        <taxon>Nematoda</taxon>
        <taxon>Chromadorea</taxon>
        <taxon>Rhabditida</taxon>
        <taxon>Rhabditina</taxon>
        <taxon>Rhabditomorpha</taxon>
        <taxon>Strongyloidea</taxon>
        <taxon>Metastrongylidae</taxon>
        <taxon>Parelaphostrongylus</taxon>
    </lineage>
</organism>
<dbReference type="Gene3D" id="1.25.50.20">
    <property type="match status" value="2"/>
</dbReference>
<dbReference type="Proteomes" id="UP001196413">
    <property type="component" value="Unassembled WGS sequence"/>
</dbReference>
<reference evidence="2" key="1">
    <citation type="submission" date="2021-06" db="EMBL/GenBank/DDBJ databases">
        <title>Parelaphostrongylus tenuis whole genome reference sequence.</title>
        <authorList>
            <person name="Garwood T.J."/>
            <person name="Larsen P.A."/>
            <person name="Fountain-Jones N.M."/>
            <person name="Garbe J.R."/>
            <person name="Macchietto M.G."/>
            <person name="Kania S.A."/>
            <person name="Gerhold R.W."/>
            <person name="Richards J.E."/>
            <person name="Wolf T.M."/>
        </authorList>
    </citation>
    <scope>NUCLEOTIDE SEQUENCE</scope>
    <source>
        <strain evidence="2">MNPRO001-30</strain>
        <tissue evidence="2">Meninges</tissue>
    </source>
</reference>
<dbReference type="Pfam" id="PF11838">
    <property type="entry name" value="ERAP1_C"/>
    <property type="match status" value="1"/>
</dbReference>
<comment type="caution">
    <text evidence="2">The sequence shown here is derived from an EMBL/GenBank/DDBJ whole genome shotgun (WGS) entry which is preliminary data.</text>
</comment>
<name>A0AAD5QZF5_PARTN</name>
<dbReference type="InterPro" id="IPR024571">
    <property type="entry name" value="ERAP1-like_C_dom"/>
</dbReference>
<sequence>MKKTKGQSQILAELTKQTFAGGLTDLFKVELIKTACRLRNKDCVKEAQFRYSEWIVKGMRPSPELVDLILSEGVRQGGREGWEHAYTNFQKSGEKNYQLLQAMASTTQTTLIYRFNARPKILLKVIESMSRILSTQEDLEEVKAFVCSRQLENSEESLSAVFREIEENIKWRQMNEKPLSQWLYSWDKNRRQTLR</sequence>
<gene>
    <name evidence="2" type="ORF">KIN20_027436</name>
</gene>
<evidence type="ECO:0000313" key="3">
    <source>
        <dbReference type="Proteomes" id="UP001196413"/>
    </source>
</evidence>
<dbReference type="AlphaFoldDB" id="A0AAD5QZF5"/>
<keyword evidence="3" id="KW-1185">Reference proteome</keyword>
<proteinExistence type="predicted"/>
<accession>A0AAD5QZF5</accession>
<evidence type="ECO:0000313" key="2">
    <source>
        <dbReference type="EMBL" id="KAJ1366692.1"/>
    </source>
</evidence>
<evidence type="ECO:0000259" key="1">
    <source>
        <dbReference type="Pfam" id="PF11838"/>
    </source>
</evidence>